<organism evidence="1 2">
    <name type="scientific">Companilactobacillus farciminis</name>
    <dbReference type="NCBI Taxonomy" id="1612"/>
    <lineage>
        <taxon>Bacteria</taxon>
        <taxon>Bacillati</taxon>
        <taxon>Bacillota</taxon>
        <taxon>Bacilli</taxon>
        <taxon>Lactobacillales</taxon>
        <taxon>Lactobacillaceae</taxon>
        <taxon>Companilactobacillus</taxon>
    </lineage>
</organism>
<dbReference type="AlphaFoldDB" id="A0A4R5NJ86"/>
<dbReference type="EMBL" id="PUFN01000004">
    <property type="protein sequence ID" value="TDG74521.1"/>
    <property type="molecule type" value="Genomic_DNA"/>
</dbReference>
<reference evidence="1 2" key="1">
    <citation type="journal article" date="2019" name="Appl. Microbiol. Biotechnol.">
        <title>Uncovering carbohydrate metabolism through a genotype-phenotype association study of 56 lactic acid bacteria genomes.</title>
        <authorList>
            <person name="Buron-Moles G."/>
            <person name="Chailyan A."/>
            <person name="Dolejs I."/>
            <person name="Forster J."/>
            <person name="Miks M.H."/>
        </authorList>
    </citation>
    <scope>NUCLEOTIDE SEQUENCE [LARGE SCALE GENOMIC DNA]</scope>
    <source>
        <strain evidence="1 2">ATCC 29644</strain>
    </source>
</reference>
<sequence length="123" mass="14234">MKFKDSLKLDKFIEIMDGEDYPLFDTSIEKDEITANKSFFIYSKDGEITPAQENHNQFLQKFVLSFITRNNSQIDVLKLADKLTKARLRFTGSEIDDGKFTDTNEDAKMITLNFVHVIKAGDW</sequence>
<dbReference type="Proteomes" id="UP000295257">
    <property type="component" value="Unassembled WGS sequence"/>
</dbReference>
<name>A0A4R5NJ86_9LACO</name>
<evidence type="ECO:0000313" key="2">
    <source>
        <dbReference type="Proteomes" id="UP000295257"/>
    </source>
</evidence>
<evidence type="ECO:0000313" key="1">
    <source>
        <dbReference type="EMBL" id="TDG74521.1"/>
    </source>
</evidence>
<proteinExistence type="predicted"/>
<protein>
    <submittedName>
        <fullName evidence="1">Uncharacterized protein</fullName>
    </submittedName>
</protein>
<keyword evidence="2" id="KW-1185">Reference proteome</keyword>
<accession>A0A4R5NJ86</accession>
<dbReference type="OrthoDB" id="2168467at2"/>
<gene>
    <name evidence="1" type="ORF">C5L30_000237</name>
</gene>
<dbReference type="RefSeq" id="WP_010019288.1">
    <property type="nucleotide sequence ID" value="NZ_PUFN01000004.1"/>
</dbReference>
<comment type="caution">
    <text evidence="1">The sequence shown here is derived from an EMBL/GenBank/DDBJ whole genome shotgun (WGS) entry which is preliminary data.</text>
</comment>